<dbReference type="Pfam" id="PF00293">
    <property type="entry name" value="NUDIX"/>
    <property type="match status" value="1"/>
</dbReference>
<dbReference type="GO" id="GO:1901909">
    <property type="term" value="P:diadenosine hexaphosphate catabolic process"/>
    <property type="evidence" value="ECO:0007669"/>
    <property type="project" value="TreeGrafter"/>
</dbReference>
<dbReference type="SUPFAM" id="SSF55811">
    <property type="entry name" value="Nudix"/>
    <property type="match status" value="1"/>
</dbReference>
<dbReference type="GO" id="GO:0034431">
    <property type="term" value="F:bis(5'-adenosyl)-hexaphosphatase activity"/>
    <property type="evidence" value="ECO:0007669"/>
    <property type="project" value="TreeGrafter"/>
</dbReference>
<dbReference type="GO" id="GO:0008486">
    <property type="term" value="F:diphosphoinositol-polyphosphate diphosphatase activity"/>
    <property type="evidence" value="ECO:0007669"/>
    <property type="project" value="TreeGrafter"/>
</dbReference>
<evidence type="ECO:0000313" key="6">
    <source>
        <dbReference type="EMBL" id="ROT99064.1"/>
    </source>
</evidence>
<dbReference type="GO" id="GO:0046872">
    <property type="term" value="F:metal ion binding"/>
    <property type="evidence" value="ECO:0007669"/>
    <property type="project" value="UniProtKB-KW"/>
</dbReference>
<dbReference type="GO" id="GO:1901907">
    <property type="term" value="P:diadenosine pentaphosphate catabolic process"/>
    <property type="evidence" value="ECO:0007669"/>
    <property type="project" value="TreeGrafter"/>
</dbReference>
<keyword evidence="4" id="KW-0460">Magnesium</keyword>
<organism evidence="6 7">
    <name type="scientific">Histidinibacterium lentulum</name>
    <dbReference type="NCBI Taxonomy" id="2480588"/>
    <lineage>
        <taxon>Bacteria</taxon>
        <taxon>Pseudomonadati</taxon>
        <taxon>Pseudomonadota</taxon>
        <taxon>Alphaproteobacteria</taxon>
        <taxon>Rhodobacterales</taxon>
        <taxon>Paracoccaceae</taxon>
        <taxon>Histidinibacterium</taxon>
    </lineage>
</organism>
<evidence type="ECO:0000256" key="3">
    <source>
        <dbReference type="ARBA" id="ARBA00022801"/>
    </source>
</evidence>
<dbReference type="GO" id="GO:0000298">
    <property type="term" value="F:endopolyphosphatase activity"/>
    <property type="evidence" value="ECO:0007669"/>
    <property type="project" value="TreeGrafter"/>
</dbReference>
<protein>
    <submittedName>
        <fullName evidence="6">NUDIX domain-containing protein</fullName>
    </submittedName>
</protein>
<comment type="caution">
    <text evidence="6">The sequence shown here is derived from an EMBL/GenBank/DDBJ whole genome shotgun (WGS) entry which is preliminary data.</text>
</comment>
<dbReference type="RefSeq" id="WP_123643246.1">
    <property type="nucleotide sequence ID" value="NZ_ML119088.1"/>
</dbReference>
<dbReference type="PROSITE" id="PS51462">
    <property type="entry name" value="NUDIX"/>
    <property type="match status" value="1"/>
</dbReference>
<reference evidence="6 7" key="1">
    <citation type="submission" date="2018-10" db="EMBL/GenBank/DDBJ databases">
        <title>Histidinibacterium lentulum gen. nov., sp. nov., a marine bacterium from the culture broth of Picochlorum sp. 122.</title>
        <authorList>
            <person name="Wang G."/>
        </authorList>
    </citation>
    <scope>NUCLEOTIDE SEQUENCE [LARGE SCALE GENOMIC DNA]</scope>
    <source>
        <strain evidence="6 7">B17</strain>
    </source>
</reference>
<dbReference type="Gene3D" id="3.90.79.10">
    <property type="entry name" value="Nucleoside Triphosphate Pyrophosphohydrolase"/>
    <property type="match status" value="1"/>
</dbReference>
<keyword evidence="3" id="KW-0378">Hydrolase</keyword>
<evidence type="ECO:0000256" key="1">
    <source>
        <dbReference type="ARBA" id="ARBA00001946"/>
    </source>
</evidence>
<dbReference type="CDD" id="cd04666">
    <property type="entry name" value="NUDIX_DIPP2_like_Nudt4"/>
    <property type="match status" value="1"/>
</dbReference>
<dbReference type="Proteomes" id="UP000268016">
    <property type="component" value="Unassembled WGS sequence"/>
</dbReference>
<keyword evidence="7" id="KW-1185">Reference proteome</keyword>
<evidence type="ECO:0000313" key="7">
    <source>
        <dbReference type="Proteomes" id="UP000268016"/>
    </source>
</evidence>
<evidence type="ECO:0000259" key="5">
    <source>
        <dbReference type="PROSITE" id="PS51462"/>
    </source>
</evidence>
<dbReference type="PANTHER" id="PTHR12629">
    <property type="entry name" value="DIPHOSPHOINOSITOL POLYPHOSPHATE PHOSPHOHYDROLASE"/>
    <property type="match status" value="1"/>
</dbReference>
<dbReference type="GO" id="GO:0005737">
    <property type="term" value="C:cytoplasm"/>
    <property type="evidence" value="ECO:0007669"/>
    <property type="project" value="TreeGrafter"/>
</dbReference>
<proteinExistence type="predicted"/>
<name>A0A3N2QV12_9RHOB</name>
<keyword evidence="2" id="KW-0479">Metal-binding</keyword>
<dbReference type="InterPro" id="IPR000086">
    <property type="entry name" value="NUDIX_hydrolase_dom"/>
</dbReference>
<comment type="cofactor">
    <cofactor evidence="1">
        <name>Mg(2+)</name>
        <dbReference type="ChEBI" id="CHEBI:18420"/>
    </cofactor>
</comment>
<dbReference type="InterPro" id="IPR015797">
    <property type="entry name" value="NUDIX_hydrolase-like_dom_sf"/>
</dbReference>
<dbReference type="GO" id="GO:0034432">
    <property type="term" value="F:bis(5'-adenosyl)-pentaphosphatase activity"/>
    <property type="evidence" value="ECO:0007669"/>
    <property type="project" value="TreeGrafter"/>
</dbReference>
<gene>
    <name evidence="6" type="ORF">EAT49_15720</name>
</gene>
<dbReference type="AlphaFoldDB" id="A0A3N2QV12"/>
<accession>A0A3N2QV12</accession>
<feature type="domain" description="Nudix hydrolase" evidence="5">
    <location>
        <begin position="21"/>
        <end position="150"/>
    </location>
</feature>
<dbReference type="GO" id="GO:1901911">
    <property type="term" value="P:adenosine 5'-(hexahydrogen pentaphosphate) catabolic process"/>
    <property type="evidence" value="ECO:0007669"/>
    <property type="project" value="TreeGrafter"/>
</dbReference>
<evidence type="ECO:0000256" key="4">
    <source>
        <dbReference type="ARBA" id="ARBA00022842"/>
    </source>
</evidence>
<dbReference type="GO" id="GO:0071543">
    <property type="term" value="P:diphosphoinositol polyphosphate metabolic process"/>
    <property type="evidence" value="ECO:0007669"/>
    <property type="project" value="TreeGrafter"/>
</dbReference>
<dbReference type="OrthoDB" id="7066910at2"/>
<evidence type="ECO:0000256" key="2">
    <source>
        <dbReference type="ARBA" id="ARBA00022723"/>
    </source>
</evidence>
<sequence length="156" mass="17692">MSLHSSLSRPLRLRADKTEARTQFAVLPWRVDKGKLRVCLVTSRGTGRWIIPKGWPMDDMSPAEAAAVEAWEEAGLKGRVSPRPIGIYATRKRFEETEFPVIAILYGMQVAASASSFPERAERKRKWLSPKKAAARLDEPELAHIVRRFDPRSLPR</sequence>
<dbReference type="InterPro" id="IPR047198">
    <property type="entry name" value="DDP-like_NUDIX"/>
</dbReference>
<dbReference type="PANTHER" id="PTHR12629:SF0">
    <property type="entry name" value="DIPHOSPHOINOSITOL-POLYPHOSPHATE DIPHOSPHATASE"/>
    <property type="match status" value="1"/>
</dbReference>
<dbReference type="EMBL" id="RDRB01000008">
    <property type="protein sequence ID" value="ROT99064.1"/>
    <property type="molecule type" value="Genomic_DNA"/>
</dbReference>